<evidence type="ECO:0000256" key="8">
    <source>
        <dbReference type="ARBA" id="ARBA00022692"/>
    </source>
</evidence>
<evidence type="ECO:0000256" key="16">
    <source>
        <dbReference type="ARBA" id="ARBA00023170"/>
    </source>
</evidence>
<dbReference type="Gene3D" id="1.10.510.10">
    <property type="entry name" value="Transferase(Phosphotransferase) domain 1"/>
    <property type="match status" value="1"/>
</dbReference>
<name>A0A1P8DYZ1_9BRYO</name>
<sequence length="921" mass="101835">MLQMQFMDNNFTGDLTLNVQDRQRRALNRLEILNVHMNGFTGNLAEALDALGCSALAYLDLSFNQFHGVVPAALGNCSSLWFLNLQSNLLTGSIPAELGYLQKLECLGLGSNGITGTIPENVTQCRVLSTIDVSLNFLSGSIPRWLSQMPSLRYFTAHSNKISGEIPLELAQAPTLYHFDVGNNSLRGEIPPELANLTTLRFLRLARNQFGGSVPSALGNLTALQGLDLSVNYLSGPLPSSFGNLRRLLWLQMADNQLTGSIPPEMTKCASLLWLNLRNNLLTGELPRDFFSLGLDAAATFWDIQQANEFPPMNFGECSLTQSWIPGEETPFENMVKILNHDMCRAQWMDILRGVKVSLSYWQLSNNSFVGPIPVPVPLQTSNLSCLFLSRNEFSGSIPANFSHVPFYNIDLRHNQISGSIPDIFEALAPTLQSLQLSYNNLSGPLPSSLNKLSFLSSYNFSGNPELEGPVPYNASFRNFDPSAYLNDTKLCRWRDATQIQIAQDMRFCSTLPPGPGELPRSSQSGFAKHLVLACTLIGVFGGILLFLVVGSLFLLFLKCRKLHLLGRKQAAVFMDVDSDCRLYDHASPMHLYIPVKCFQDSPLRALTYSDLVLATDNFSSAKIIGDGGFGMVYKAKLADGTTVAIKKLVLDGAQGDREFQAEMETLGLITHTNLVPLLGYCCRLRERLLVYKCLSNGSLDDWLYESEERAAMLSWPLRLRIAAGIAQGLAFLHHQCTPLIIHRDMKTSNILLDENFDACLTDFGLARLMDLQMTHVSTVVAGTPGYVPPEYGETWRATAKGDVYSFGVVMLELASGKRPIGPEFHSMEGGNLVAWVTTLLRSRRHREVYDPVVVRTGDSESIWQFLSLAVSCTSTDARLRPSMLHVTATLQELKSRQDVITAQRSLNAPGFLSDTIKLAD</sequence>
<keyword evidence="14 21" id="KW-1133">Transmembrane helix</keyword>
<evidence type="ECO:0000256" key="13">
    <source>
        <dbReference type="ARBA" id="ARBA00022840"/>
    </source>
</evidence>
<feature type="domain" description="Protein kinase" evidence="22">
    <location>
        <begin position="619"/>
        <end position="894"/>
    </location>
</feature>
<evidence type="ECO:0000256" key="3">
    <source>
        <dbReference type="ARBA" id="ARBA00012513"/>
    </source>
</evidence>
<evidence type="ECO:0000256" key="1">
    <source>
        <dbReference type="ARBA" id="ARBA00004236"/>
    </source>
</evidence>
<evidence type="ECO:0000256" key="5">
    <source>
        <dbReference type="ARBA" id="ARBA00022527"/>
    </source>
</evidence>
<accession>A0A1P8DYZ1</accession>
<dbReference type="PANTHER" id="PTHR48053:SF154">
    <property type="entry name" value="(WILD MALAYSIAN BANANA) HYPOTHETICAL PROTEIN"/>
    <property type="match status" value="1"/>
</dbReference>
<evidence type="ECO:0000256" key="21">
    <source>
        <dbReference type="SAM" id="Phobius"/>
    </source>
</evidence>
<dbReference type="InterPro" id="IPR000719">
    <property type="entry name" value="Prot_kinase_dom"/>
</dbReference>
<dbReference type="FunFam" id="3.80.10.10:FF:000383">
    <property type="entry name" value="Leucine-rich repeat receptor protein kinase EMS1"/>
    <property type="match status" value="2"/>
</dbReference>
<keyword evidence="9" id="KW-0732">Signal</keyword>
<keyword evidence="15 21" id="KW-0472">Membrane</keyword>
<evidence type="ECO:0000256" key="17">
    <source>
        <dbReference type="ARBA" id="ARBA00023180"/>
    </source>
</evidence>
<dbReference type="PANTHER" id="PTHR48053">
    <property type="entry name" value="LEUCINE RICH REPEAT FAMILY PROTEIN, EXPRESSED"/>
    <property type="match status" value="1"/>
</dbReference>
<comment type="subcellular location">
    <subcellularLocation>
        <location evidence="1">Cell membrane</location>
    </subcellularLocation>
    <subcellularLocation>
        <location evidence="2">Membrane</location>
        <topology evidence="2">Single-pass type I membrane protein</topology>
    </subcellularLocation>
</comment>
<keyword evidence="8 21" id="KW-0812">Transmembrane</keyword>
<evidence type="ECO:0000256" key="6">
    <source>
        <dbReference type="ARBA" id="ARBA00022614"/>
    </source>
</evidence>
<evidence type="ECO:0000259" key="22">
    <source>
        <dbReference type="PROSITE" id="PS50011"/>
    </source>
</evidence>
<dbReference type="SUPFAM" id="SSF56112">
    <property type="entry name" value="Protein kinase-like (PK-like)"/>
    <property type="match status" value="1"/>
</dbReference>
<keyword evidence="4" id="KW-1003">Cell membrane</keyword>
<dbReference type="Pfam" id="PF00560">
    <property type="entry name" value="LRR_1"/>
    <property type="match status" value="9"/>
</dbReference>
<evidence type="ECO:0000256" key="7">
    <source>
        <dbReference type="ARBA" id="ARBA00022679"/>
    </source>
</evidence>
<protein>
    <recommendedName>
        <fullName evidence="3">non-specific serine/threonine protein kinase</fullName>
        <ecNumber evidence="3">2.7.11.1</ecNumber>
    </recommendedName>
</protein>
<dbReference type="SUPFAM" id="SSF52058">
    <property type="entry name" value="L domain-like"/>
    <property type="match status" value="2"/>
</dbReference>
<evidence type="ECO:0000256" key="4">
    <source>
        <dbReference type="ARBA" id="ARBA00022475"/>
    </source>
</evidence>
<evidence type="ECO:0000256" key="15">
    <source>
        <dbReference type="ARBA" id="ARBA00023136"/>
    </source>
</evidence>
<dbReference type="FunFam" id="3.30.200.20:FF:000150">
    <property type="entry name" value="serine/threonine-protein kinase BRI1-like 2"/>
    <property type="match status" value="1"/>
</dbReference>
<dbReference type="Gene3D" id="3.30.200.20">
    <property type="entry name" value="Phosphorylase Kinase, domain 1"/>
    <property type="match status" value="1"/>
</dbReference>
<dbReference type="Gene3D" id="3.80.10.10">
    <property type="entry name" value="Ribonuclease Inhibitor"/>
    <property type="match status" value="3"/>
</dbReference>
<dbReference type="CDD" id="cd14066">
    <property type="entry name" value="STKc_IRAK"/>
    <property type="match status" value="1"/>
</dbReference>
<dbReference type="InterPro" id="IPR001611">
    <property type="entry name" value="Leu-rich_rpt"/>
</dbReference>
<dbReference type="GO" id="GO:0005524">
    <property type="term" value="F:ATP binding"/>
    <property type="evidence" value="ECO:0007669"/>
    <property type="project" value="UniProtKB-UniRule"/>
</dbReference>
<dbReference type="PROSITE" id="PS00107">
    <property type="entry name" value="PROTEIN_KINASE_ATP"/>
    <property type="match status" value="1"/>
</dbReference>
<evidence type="ECO:0000256" key="18">
    <source>
        <dbReference type="ARBA" id="ARBA00047899"/>
    </source>
</evidence>
<dbReference type="PROSITE" id="PS00108">
    <property type="entry name" value="PROTEIN_KINASE_ST"/>
    <property type="match status" value="1"/>
</dbReference>
<dbReference type="InterPro" id="IPR011009">
    <property type="entry name" value="Kinase-like_dom_sf"/>
</dbReference>
<keyword evidence="6" id="KW-0433">Leucine-rich repeat</keyword>
<evidence type="ECO:0000256" key="20">
    <source>
        <dbReference type="PROSITE-ProRule" id="PRU10141"/>
    </source>
</evidence>
<gene>
    <name evidence="23" type="primary">LRR-RLK38</name>
</gene>
<evidence type="ECO:0000256" key="19">
    <source>
        <dbReference type="ARBA" id="ARBA00048679"/>
    </source>
</evidence>
<dbReference type="InterPro" id="IPR032675">
    <property type="entry name" value="LRR_dom_sf"/>
</dbReference>
<feature type="binding site" evidence="20">
    <location>
        <position position="648"/>
    </location>
    <ligand>
        <name>ATP</name>
        <dbReference type="ChEBI" id="CHEBI:30616"/>
    </ligand>
</feature>
<keyword evidence="13 20" id="KW-0067">ATP-binding</keyword>
<dbReference type="InterPro" id="IPR051716">
    <property type="entry name" value="Plant_RL_S/T_kinase"/>
</dbReference>
<dbReference type="InterPro" id="IPR017441">
    <property type="entry name" value="Protein_kinase_ATP_BS"/>
</dbReference>
<evidence type="ECO:0000256" key="9">
    <source>
        <dbReference type="ARBA" id="ARBA00022729"/>
    </source>
</evidence>
<evidence type="ECO:0000256" key="14">
    <source>
        <dbReference type="ARBA" id="ARBA00022989"/>
    </source>
</evidence>
<evidence type="ECO:0000256" key="2">
    <source>
        <dbReference type="ARBA" id="ARBA00004479"/>
    </source>
</evidence>
<keyword evidence="7" id="KW-0808">Transferase</keyword>
<reference evidence="23" key="1">
    <citation type="submission" date="2016-04" db="EMBL/GenBank/DDBJ databases">
        <authorList>
            <person name="Evans L.H."/>
            <person name="Alamgir A."/>
            <person name="Owens N."/>
            <person name="Weber N.D."/>
            <person name="Virtaneva K."/>
            <person name="Barbian K."/>
            <person name="Babar A."/>
            <person name="Rosenke K."/>
        </authorList>
    </citation>
    <scope>NUCLEOTIDE SEQUENCE</scope>
    <source>
        <strain evidence="23">Antarctic moss No.L</strain>
    </source>
</reference>
<organism evidence="23">
    <name type="scientific">Pohlia nutans</name>
    <dbReference type="NCBI Taxonomy" id="140635"/>
    <lineage>
        <taxon>Eukaryota</taxon>
        <taxon>Viridiplantae</taxon>
        <taxon>Streptophyta</taxon>
        <taxon>Embryophyta</taxon>
        <taxon>Bryophyta</taxon>
        <taxon>Bryophytina</taxon>
        <taxon>Bryopsida</taxon>
        <taxon>Bryidae</taxon>
        <taxon>Bryanae</taxon>
        <taxon>Bryales</taxon>
        <taxon>Mniaceae</taxon>
        <taxon>Pohlia</taxon>
    </lineage>
</organism>
<comment type="catalytic activity">
    <reaction evidence="19">
        <text>L-seryl-[protein] + ATP = O-phospho-L-seryl-[protein] + ADP + H(+)</text>
        <dbReference type="Rhea" id="RHEA:17989"/>
        <dbReference type="Rhea" id="RHEA-COMP:9863"/>
        <dbReference type="Rhea" id="RHEA-COMP:11604"/>
        <dbReference type="ChEBI" id="CHEBI:15378"/>
        <dbReference type="ChEBI" id="CHEBI:29999"/>
        <dbReference type="ChEBI" id="CHEBI:30616"/>
        <dbReference type="ChEBI" id="CHEBI:83421"/>
        <dbReference type="ChEBI" id="CHEBI:456216"/>
        <dbReference type="EC" id="2.7.11.1"/>
    </reaction>
</comment>
<keyword evidence="17" id="KW-0325">Glycoprotein</keyword>
<keyword evidence="11 20" id="KW-0547">Nucleotide-binding</keyword>
<dbReference type="GO" id="GO:0005886">
    <property type="term" value="C:plasma membrane"/>
    <property type="evidence" value="ECO:0007669"/>
    <property type="project" value="UniProtKB-SubCell"/>
</dbReference>
<dbReference type="GO" id="GO:0004674">
    <property type="term" value="F:protein serine/threonine kinase activity"/>
    <property type="evidence" value="ECO:0007669"/>
    <property type="project" value="UniProtKB-KW"/>
</dbReference>
<dbReference type="FunFam" id="1.10.510.10:FF:000309">
    <property type="entry name" value="Leucine-rich repeat receptor-like protein kinase"/>
    <property type="match status" value="1"/>
</dbReference>
<dbReference type="AlphaFoldDB" id="A0A1P8DYZ1"/>
<feature type="transmembrane region" description="Helical" evidence="21">
    <location>
        <begin position="531"/>
        <end position="558"/>
    </location>
</feature>
<keyword evidence="12 23" id="KW-0418">Kinase</keyword>
<proteinExistence type="evidence at transcript level"/>
<evidence type="ECO:0000256" key="11">
    <source>
        <dbReference type="ARBA" id="ARBA00022741"/>
    </source>
</evidence>
<comment type="catalytic activity">
    <reaction evidence="18">
        <text>L-threonyl-[protein] + ATP = O-phospho-L-threonyl-[protein] + ADP + H(+)</text>
        <dbReference type="Rhea" id="RHEA:46608"/>
        <dbReference type="Rhea" id="RHEA-COMP:11060"/>
        <dbReference type="Rhea" id="RHEA-COMP:11605"/>
        <dbReference type="ChEBI" id="CHEBI:15378"/>
        <dbReference type="ChEBI" id="CHEBI:30013"/>
        <dbReference type="ChEBI" id="CHEBI:30616"/>
        <dbReference type="ChEBI" id="CHEBI:61977"/>
        <dbReference type="ChEBI" id="CHEBI:456216"/>
        <dbReference type="EC" id="2.7.11.1"/>
    </reaction>
</comment>
<dbReference type="EC" id="2.7.11.1" evidence="3"/>
<dbReference type="PROSITE" id="PS50011">
    <property type="entry name" value="PROTEIN_KINASE_DOM"/>
    <property type="match status" value="1"/>
</dbReference>
<dbReference type="Pfam" id="PF00069">
    <property type="entry name" value="Pkinase"/>
    <property type="match status" value="1"/>
</dbReference>
<evidence type="ECO:0000256" key="12">
    <source>
        <dbReference type="ARBA" id="ARBA00022777"/>
    </source>
</evidence>
<evidence type="ECO:0000313" key="23">
    <source>
        <dbReference type="EMBL" id="APU94866.1"/>
    </source>
</evidence>
<dbReference type="FunFam" id="3.80.10.10:FF:000041">
    <property type="entry name" value="LRR receptor-like serine/threonine-protein kinase ERECTA"/>
    <property type="match status" value="1"/>
</dbReference>
<keyword evidence="16 23" id="KW-0675">Receptor</keyword>
<dbReference type="SMART" id="SM00220">
    <property type="entry name" value="S_TKc"/>
    <property type="match status" value="1"/>
</dbReference>
<evidence type="ECO:0000256" key="10">
    <source>
        <dbReference type="ARBA" id="ARBA00022737"/>
    </source>
</evidence>
<dbReference type="InterPro" id="IPR008271">
    <property type="entry name" value="Ser/Thr_kinase_AS"/>
</dbReference>
<keyword evidence="10" id="KW-0677">Repeat</keyword>
<dbReference type="EMBL" id="KX159262">
    <property type="protein sequence ID" value="APU94866.1"/>
    <property type="molecule type" value="mRNA"/>
</dbReference>
<keyword evidence="5" id="KW-0723">Serine/threonine-protein kinase</keyword>